<keyword evidence="4 6" id="KW-1133">Transmembrane helix</keyword>
<evidence type="ECO:0000256" key="2">
    <source>
        <dbReference type="ARBA" id="ARBA00022475"/>
    </source>
</evidence>
<evidence type="ECO:0000256" key="4">
    <source>
        <dbReference type="ARBA" id="ARBA00022989"/>
    </source>
</evidence>
<keyword evidence="5 6" id="KW-0472">Membrane</keyword>
<comment type="subcellular location">
    <subcellularLocation>
        <location evidence="1">Cell membrane</location>
        <topology evidence="1">Multi-pass membrane protein</topology>
    </subcellularLocation>
</comment>
<evidence type="ECO:0000256" key="5">
    <source>
        <dbReference type="ARBA" id="ARBA00023136"/>
    </source>
</evidence>
<dbReference type="RefSeq" id="WP_254675138.1">
    <property type="nucleotide sequence ID" value="NZ_JAMWDU010000004.1"/>
</dbReference>
<name>A0A9Q4AR10_9HYPH</name>
<feature type="transmembrane region" description="Helical" evidence="6">
    <location>
        <begin position="175"/>
        <end position="197"/>
    </location>
</feature>
<comment type="caution">
    <text evidence="7">The sequence shown here is derived from an EMBL/GenBank/DDBJ whole genome shotgun (WGS) entry which is preliminary data.</text>
</comment>
<feature type="transmembrane region" description="Helical" evidence="6">
    <location>
        <begin position="115"/>
        <end position="131"/>
    </location>
</feature>
<accession>A0A9Q4AR10</accession>
<evidence type="ECO:0000256" key="3">
    <source>
        <dbReference type="ARBA" id="ARBA00022692"/>
    </source>
</evidence>
<feature type="transmembrane region" description="Helical" evidence="6">
    <location>
        <begin position="60"/>
        <end position="84"/>
    </location>
</feature>
<dbReference type="Pfam" id="PF09678">
    <property type="entry name" value="Caa3_CtaG"/>
    <property type="match status" value="1"/>
</dbReference>
<dbReference type="EMBL" id="JAMWDU010000004">
    <property type="protein sequence ID" value="MCP8888063.1"/>
    <property type="molecule type" value="Genomic_DNA"/>
</dbReference>
<sequence>MDQASAFSFDQSYCGLPPTLETLWAGWNFDPVLLVALVVIGLIGGFTLRHSSPRRQLALAGAWLLAAVLFVSPICALTVALLSARVGHHVLLTMVVAPLVALSLPPAWGRKASPLLPLVVSTVALWLWHAPDVYTSAFAHPAIYLLMQATLAGSFIWLWLTLLRNDAPLAAGLSALSSSIQMGLLGALLVFAPAPLYLPHLGTTMAFGLAPLGDQQLAGLIMWVPANLPLMALVLWRLVGVLRPNRAAEQ</sequence>
<evidence type="ECO:0000256" key="1">
    <source>
        <dbReference type="ARBA" id="ARBA00004651"/>
    </source>
</evidence>
<protein>
    <submittedName>
        <fullName evidence="7">Cytochrome c oxidase assembly protein</fullName>
    </submittedName>
</protein>
<proteinExistence type="predicted"/>
<evidence type="ECO:0000313" key="8">
    <source>
        <dbReference type="Proteomes" id="UP001060275"/>
    </source>
</evidence>
<organism evidence="7 8">
    <name type="scientific">Devosia ureilytica</name>
    <dbReference type="NCBI Taxonomy" id="2952754"/>
    <lineage>
        <taxon>Bacteria</taxon>
        <taxon>Pseudomonadati</taxon>
        <taxon>Pseudomonadota</taxon>
        <taxon>Alphaproteobacteria</taxon>
        <taxon>Hyphomicrobiales</taxon>
        <taxon>Devosiaceae</taxon>
        <taxon>Devosia</taxon>
    </lineage>
</organism>
<feature type="transmembrane region" description="Helical" evidence="6">
    <location>
        <begin position="90"/>
        <end position="108"/>
    </location>
</feature>
<keyword evidence="2" id="KW-1003">Cell membrane</keyword>
<feature type="transmembrane region" description="Helical" evidence="6">
    <location>
        <begin position="143"/>
        <end position="163"/>
    </location>
</feature>
<gene>
    <name evidence="7" type="ORF">NF348_13135</name>
</gene>
<dbReference type="GO" id="GO:0005886">
    <property type="term" value="C:plasma membrane"/>
    <property type="evidence" value="ECO:0007669"/>
    <property type="project" value="UniProtKB-SubCell"/>
</dbReference>
<dbReference type="Proteomes" id="UP001060275">
    <property type="component" value="Unassembled WGS sequence"/>
</dbReference>
<reference evidence="7" key="1">
    <citation type="submission" date="2022-06" db="EMBL/GenBank/DDBJ databases">
        <title>Devosia sp. XJ19-45 genome assembly.</title>
        <authorList>
            <person name="Li B."/>
            <person name="Cai M."/>
            <person name="Nie G."/>
            <person name="Li W."/>
        </authorList>
    </citation>
    <scope>NUCLEOTIDE SEQUENCE</scope>
    <source>
        <strain evidence="7">XJ19-45</strain>
    </source>
</reference>
<evidence type="ECO:0000256" key="6">
    <source>
        <dbReference type="SAM" id="Phobius"/>
    </source>
</evidence>
<feature type="transmembrane region" description="Helical" evidence="6">
    <location>
        <begin position="31"/>
        <end position="48"/>
    </location>
</feature>
<evidence type="ECO:0000313" key="7">
    <source>
        <dbReference type="EMBL" id="MCP8888063.1"/>
    </source>
</evidence>
<feature type="transmembrane region" description="Helical" evidence="6">
    <location>
        <begin position="217"/>
        <end position="236"/>
    </location>
</feature>
<dbReference type="AlphaFoldDB" id="A0A9Q4AR10"/>
<keyword evidence="8" id="KW-1185">Reference proteome</keyword>
<keyword evidence="3 6" id="KW-0812">Transmembrane</keyword>
<dbReference type="InterPro" id="IPR019108">
    <property type="entry name" value="Caa3_assmbl_CtaG-rel"/>
</dbReference>